<reference evidence="1" key="1">
    <citation type="journal article" date="2006" name="Nature">
        <title>Proteorhodopsin lateral gene transfer between marine planktonic Bacteria and Archaea.</title>
        <authorList>
            <person name="Frigaard N.U."/>
            <person name="Martinez A."/>
            <person name="Mincer T.J."/>
            <person name="DeLong E.F."/>
        </authorList>
    </citation>
    <scope>NUCLEOTIDE SEQUENCE</scope>
</reference>
<protein>
    <submittedName>
        <fullName evidence="1">Uncharacterized protein</fullName>
    </submittedName>
</protein>
<accession>Q2Q0C1</accession>
<name>Q2Q0C1_9ZZZZ</name>
<dbReference type="CDD" id="cd07177">
    <property type="entry name" value="terB_like"/>
    <property type="match status" value="1"/>
</dbReference>
<dbReference type="InterPro" id="IPR029024">
    <property type="entry name" value="TerB-like"/>
</dbReference>
<dbReference type="SUPFAM" id="SSF158682">
    <property type="entry name" value="TerB-like"/>
    <property type="match status" value="1"/>
</dbReference>
<sequence>MKSSRGFKKKFSLRRFVSAESVHRLAAFRSTIEVMLLDGVLTREEKRLIIRLSSCLNLDSHQPAEIYQAIMDNVETEEGDILTPEEQHEVYKTVFEVAIINASLSKDEFRVMAHLREIFSIDDEEHNLVERELRDMVKERFEDPNVVEKTLNTLRDSVRVVTTLFDNVRKKNNGETR</sequence>
<evidence type="ECO:0000313" key="1">
    <source>
        <dbReference type="EMBL" id="ABB83009.1"/>
    </source>
</evidence>
<dbReference type="EMBL" id="DQ257435">
    <property type="protein sequence ID" value="ABB83009.1"/>
    <property type="molecule type" value="Genomic_DNA"/>
</dbReference>
<dbReference type="AlphaFoldDB" id="Q2Q0C1"/>
<proteinExistence type="predicted"/>
<organism evidence="1">
    <name type="scientific">uncultured organism HF10_3D09</name>
    <dbReference type="NCBI Taxonomy" id="357603"/>
    <lineage>
        <taxon>unclassified sequences</taxon>
        <taxon>environmental samples</taxon>
    </lineage>
</organism>